<dbReference type="CDD" id="cd16449">
    <property type="entry name" value="RING-HC"/>
    <property type="match status" value="1"/>
</dbReference>
<dbReference type="FunFam" id="2.60.15.10:FF:000003">
    <property type="entry name" value="ATP synthase subunit delta, mitochondrial"/>
    <property type="match status" value="1"/>
</dbReference>
<evidence type="ECO:0000256" key="13">
    <source>
        <dbReference type="ARBA" id="ARBA00031669"/>
    </source>
</evidence>
<evidence type="ECO:0000256" key="7">
    <source>
        <dbReference type="ARBA" id="ARBA00022946"/>
    </source>
</evidence>
<dbReference type="CDD" id="cd12152">
    <property type="entry name" value="F1-ATPase_delta"/>
    <property type="match status" value="1"/>
</dbReference>
<keyword evidence="17" id="KW-1185">Reference proteome</keyword>
<keyword evidence="12" id="KW-0066">ATP synthesis</keyword>
<protein>
    <recommendedName>
        <fullName evidence="3">ATP synthase subunit delta, mitochondrial</fullName>
    </recommendedName>
    <alternativeName>
        <fullName evidence="13">F-ATPase delta subunit</fullName>
    </alternativeName>
</protein>
<feature type="compositionally biased region" description="Low complexity" evidence="14">
    <location>
        <begin position="993"/>
        <end position="1012"/>
    </location>
</feature>
<feature type="region of interest" description="Disordered" evidence="14">
    <location>
        <begin position="530"/>
        <end position="551"/>
    </location>
</feature>
<feature type="compositionally biased region" description="Polar residues" evidence="14">
    <location>
        <begin position="813"/>
        <end position="830"/>
    </location>
</feature>
<dbReference type="AlphaFoldDB" id="A0A9P8I3L8"/>
<reference evidence="16" key="1">
    <citation type="submission" date="2021-03" db="EMBL/GenBank/DDBJ databases">
        <title>Comparative genomics and phylogenomic investigation of the class Geoglossomycetes provide insights into ecological specialization and systematics.</title>
        <authorList>
            <person name="Melie T."/>
            <person name="Pirro S."/>
            <person name="Miller A.N."/>
            <person name="Quandt A."/>
        </authorList>
    </citation>
    <scope>NUCLEOTIDE SEQUENCE</scope>
    <source>
        <strain evidence="16">GBOQ0MN5Z8</strain>
    </source>
</reference>
<dbReference type="SUPFAM" id="SSF51344">
    <property type="entry name" value="Epsilon subunit of F1F0-ATP synthase N-terminal domain"/>
    <property type="match status" value="1"/>
</dbReference>
<proteinExistence type="inferred from homology"/>
<evidence type="ECO:0000256" key="14">
    <source>
        <dbReference type="SAM" id="MobiDB-lite"/>
    </source>
</evidence>
<feature type="compositionally biased region" description="Polar residues" evidence="14">
    <location>
        <begin position="892"/>
        <end position="905"/>
    </location>
</feature>
<dbReference type="InterPro" id="IPR001469">
    <property type="entry name" value="ATP_synth_F1_dsu/esu"/>
</dbReference>
<feature type="domain" description="ATP synthase F1 complex delta/epsilon subunit N-terminal" evidence="15">
    <location>
        <begin position="38"/>
        <end position="107"/>
    </location>
</feature>
<gene>
    <name evidence="16" type="ORF">FGG08_003085</name>
</gene>
<evidence type="ECO:0000256" key="5">
    <source>
        <dbReference type="ARBA" id="ARBA00022781"/>
    </source>
</evidence>
<keyword evidence="7" id="KW-0809">Transit peptide</keyword>
<evidence type="ECO:0000256" key="6">
    <source>
        <dbReference type="ARBA" id="ARBA00022792"/>
    </source>
</evidence>
<feature type="compositionally biased region" description="Acidic residues" evidence="14">
    <location>
        <begin position="1016"/>
        <end position="1026"/>
    </location>
</feature>
<keyword evidence="9" id="KW-0496">Mitochondrion</keyword>
<evidence type="ECO:0000259" key="15">
    <source>
        <dbReference type="Pfam" id="PF02823"/>
    </source>
</evidence>
<feature type="compositionally biased region" description="Polar residues" evidence="14">
    <location>
        <begin position="613"/>
        <end position="624"/>
    </location>
</feature>
<dbReference type="EMBL" id="JAGHQL010000051">
    <property type="protein sequence ID" value="KAH0542580.1"/>
    <property type="molecule type" value="Genomic_DNA"/>
</dbReference>
<keyword evidence="6" id="KW-0999">Mitochondrion inner membrane</keyword>
<keyword evidence="11" id="KW-0139">CF(1)</keyword>
<comment type="subcellular location">
    <subcellularLocation>
        <location evidence="1">Mitochondrion inner membrane</location>
    </subcellularLocation>
</comment>
<dbReference type="HAMAP" id="MF_00530">
    <property type="entry name" value="ATP_synth_epsil_bac"/>
    <property type="match status" value="1"/>
</dbReference>
<dbReference type="InterPro" id="IPR020546">
    <property type="entry name" value="ATP_synth_F1_dsu/esu_N"/>
</dbReference>
<comment type="caution">
    <text evidence="16">The sequence shown here is derived from an EMBL/GenBank/DDBJ whole genome shotgun (WGS) entry which is preliminary data.</text>
</comment>
<evidence type="ECO:0000256" key="3">
    <source>
        <dbReference type="ARBA" id="ARBA00016960"/>
    </source>
</evidence>
<feature type="region of interest" description="Disordered" evidence="14">
    <location>
        <begin position="930"/>
        <end position="1036"/>
    </location>
</feature>
<evidence type="ECO:0000256" key="2">
    <source>
        <dbReference type="ARBA" id="ARBA00005712"/>
    </source>
</evidence>
<dbReference type="GO" id="GO:0005743">
    <property type="term" value="C:mitochondrial inner membrane"/>
    <property type="evidence" value="ECO:0007669"/>
    <property type="project" value="UniProtKB-SubCell"/>
</dbReference>
<dbReference type="OrthoDB" id="5416289at2759"/>
<accession>A0A9P8I3L8</accession>
<evidence type="ECO:0000256" key="8">
    <source>
        <dbReference type="ARBA" id="ARBA00023065"/>
    </source>
</evidence>
<comment type="similarity">
    <text evidence="2">Belongs to the ATPase epsilon chain family.</text>
</comment>
<keyword evidence="10" id="KW-0472">Membrane</keyword>
<dbReference type="Gene3D" id="2.60.15.10">
    <property type="entry name" value="F0F1 ATP synthase delta/epsilon subunit, N-terminal"/>
    <property type="match status" value="1"/>
</dbReference>
<keyword evidence="8" id="KW-0406">Ion transport</keyword>
<dbReference type="PANTHER" id="PTHR13822">
    <property type="entry name" value="ATP SYNTHASE DELTA/EPSILON CHAIN"/>
    <property type="match status" value="1"/>
</dbReference>
<feature type="region of interest" description="Disordered" evidence="14">
    <location>
        <begin position="414"/>
        <end position="449"/>
    </location>
</feature>
<feature type="compositionally biased region" description="Polar residues" evidence="14">
    <location>
        <begin position="858"/>
        <end position="875"/>
    </location>
</feature>
<dbReference type="GO" id="GO:0046933">
    <property type="term" value="F:proton-transporting ATP synthase activity, rotational mechanism"/>
    <property type="evidence" value="ECO:0007669"/>
    <property type="project" value="InterPro"/>
</dbReference>
<name>A0A9P8I3L8_9PEZI</name>
<keyword evidence="4" id="KW-0813">Transport</keyword>
<feature type="compositionally biased region" description="Polar residues" evidence="14">
    <location>
        <begin position="298"/>
        <end position="315"/>
    </location>
</feature>
<dbReference type="Proteomes" id="UP000698800">
    <property type="component" value="Unassembled WGS sequence"/>
</dbReference>
<evidence type="ECO:0000313" key="17">
    <source>
        <dbReference type="Proteomes" id="UP000698800"/>
    </source>
</evidence>
<keyword evidence="5" id="KW-0375">Hydrogen ion transport</keyword>
<dbReference type="GO" id="GO:0045259">
    <property type="term" value="C:proton-transporting ATP synthase complex"/>
    <property type="evidence" value="ECO:0007669"/>
    <property type="project" value="UniProtKB-KW"/>
</dbReference>
<feature type="compositionally biased region" description="Basic and acidic residues" evidence="14">
    <location>
        <begin position="940"/>
        <end position="954"/>
    </location>
</feature>
<dbReference type="PANTHER" id="PTHR13822:SF7">
    <property type="entry name" value="ATP SYNTHASE SUBUNIT DELTA, MITOCHONDRIAL"/>
    <property type="match status" value="1"/>
</dbReference>
<dbReference type="InterPro" id="IPR036771">
    <property type="entry name" value="ATPsynth_dsu/esu_N"/>
</dbReference>
<evidence type="ECO:0000256" key="9">
    <source>
        <dbReference type="ARBA" id="ARBA00023128"/>
    </source>
</evidence>
<dbReference type="Gene3D" id="6.10.140.880">
    <property type="match status" value="1"/>
</dbReference>
<evidence type="ECO:0000256" key="1">
    <source>
        <dbReference type="ARBA" id="ARBA00004273"/>
    </source>
</evidence>
<evidence type="ECO:0000256" key="4">
    <source>
        <dbReference type="ARBA" id="ARBA00022448"/>
    </source>
</evidence>
<evidence type="ECO:0000256" key="11">
    <source>
        <dbReference type="ARBA" id="ARBA00023196"/>
    </source>
</evidence>
<evidence type="ECO:0000256" key="12">
    <source>
        <dbReference type="ARBA" id="ARBA00023310"/>
    </source>
</evidence>
<feature type="region of interest" description="Disordered" evidence="14">
    <location>
        <begin position="596"/>
        <end position="649"/>
    </location>
</feature>
<feature type="region of interest" description="Disordered" evidence="14">
    <location>
        <begin position="264"/>
        <end position="345"/>
    </location>
</feature>
<feature type="compositionally biased region" description="Polar residues" evidence="14">
    <location>
        <begin position="278"/>
        <end position="291"/>
    </location>
</feature>
<evidence type="ECO:0000313" key="16">
    <source>
        <dbReference type="EMBL" id="KAH0542580.1"/>
    </source>
</evidence>
<feature type="region of interest" description="Disordered" evidence="14">
    <location>
        <begin position="813"/>
        <end position="905"/>
    </location>
</feature>
<evidence type="ECO:0000256" key="10">
    <source>
        <dbReference type="ARBA" id="ARBA00023136"/>
    </source>
</evidence>
<sequence>MSVNSIRFARTALRALPTAPRIPLLRRSYAEAIPDKIKLSLALPHQSVYKSTDVVQVNIPAESGEMGILANHVPSIEQLKPGLVEIIEESGGSKQYFLSGGFAIVQPGSQLSINAVEGFPLEDFSADAVKSQISEAQRVVSGGGSEQDIAEAKIELEPVNLTLALVLSTSLEFSLFNFSRCTGNACRFLVDMSYQALTVEEISSITTHIRPANLPNHSIIAGTVSSLIQSWNNLNRPNISRPCSPSLQNPPATIRERCAPFAARSDTDPVADSPGREGSNSPDPKQESPISTFPRFESQVSTFSKRKSTISTFSRRGSLAAASPKRVPTVTSPPDKDSPCATAGERWQGKSWVKREFADKKNGVWTRPAADTEDLLISPAGTISAHEGENTAGEPMAADVWSPLVEEDVRTGLRKLTTQHPTEQRRCLPESWYRSPQHDEDDSPSASTSNAHLEKLKAIGRKHGLDFEPAEEKPDYPAQHEQLQHKIRMRNHRRCHRCGEIYDFYNICLRCGHKCCRECPRSPSERLTEERWATIDSRSGAQDGGKSSSLLPMTHIASSYAGSASHDGGDDAGDESAYIEALIEDIDNAITTTSGAYEGSQRESSQGEDSDDAITTSEVDQKLTTPPGGFPDSPNDSYGAYSRRERDAQAQASGYEDLIIIPGENLISLDDRSITKELGRGSRSSIVVELTTDFAIIPNRSHGDTTTRFPAIGTSHVVTVAPSIQPTPADATMIAQQQTPIVIAPPSRHLAAATAAEVLSRGVAIMARHRRTGIVARRRLSSNSAADNNAIAAENSVLVAPAKPLVTPILATPSQPLSAGSSARSITPTHSLRKPKSGDDVAASAADVPQPRFWRVQRPTQDTILNYPQRQSKSLPVTPGDTARPDPRQVSGAATTVGSPPRETIQQGSVAARARAWEQNAAAVVGVPPLPILPLSVGQDRGKRDQQQEGRRGSGDSSVSGRAAKRQKLGDGDLGTGSSPSLSQDRQGQSLESGSSGSSGSSNRIRVVVEVPGDGGDGDSVNEGEQDEARGGKKGRRWVVEVGVDVDVDFEFGVL</sequence>
<organism evidence="16 17">
    <name type="scientific">Glutinoglossum americanum</name>
    <dbReference type="NCBI Taxonomy" id="1670608"/>
    <lineage>
        <taxon>Eukaryota</taxon>
        <taxon>Fungi</taxon>
        <taxon>Dikarya</taxon>
        <taxon>Ascomycota</taxon>
        <taxon>Pezizomycotina</taxon>
        <taxon>Geoglossomycetes</taxon>
        <taxon>Geoglossales</taxon>
        <taxon>Geoglossaceae</taxon>
        <taxon>Glutinoglossum</taxon>
    </lineage>
</organism>
<dbReference type="Pfam" id="PF02823">
    <property type="entry name" value="ATP-synt_DE_N"/>
    <property type="match status" value="1"/>
</dbReference>
<feature type="compositionally biased region" description="Polar residues" evidence="14">
    <location>
        <begin position="536"/>
        <end position="551"/>
    </location>
</feature>
<feature type="compositionally biased region" description="Polar residues" evidence="14">
    <location>
        <begin position="976"/>
        <end position="992"/>
    </location>
</feature>